<dbReference type="PROSITE" id="PS01108">
    <property type="entry name" value="RIBOSOMAL_L24"/>
    <property type="match status" value="1"/>
</dbReference>
<accession>A0A9N9B0T1</accession>
<protein>
    <submittedName>
        <fullName evidence="4">9561_t:CDS:1</fullName>
    </submittedName>
</protein>
<dbReference type="Pfam" id="PF22682">
    <property type="entry name" value="Ribosomal_uL24m-like"/>
    <property type="match status" value="1"/>
</dbReference>
<dbReference type="EMBL" id="CAJVPP010001315">
    <property type="protein sequence ID" value="CAG8548492.1"/>
    <property type="molecule type" value="Genomic_DNA"/>
</dbReference>
<dbReference type="CDD" id="cd06089">
    <property type="entry name" value="KOW_RPL26"/>
    <property type="match status" value="1"/>
</dbReference>
<dbReference type="GO" id="GO:0005840">
    <property type="term" value="C:ribosome"/>
    <property type="evidence" value="ECO:0007669"/>
    <property type="project" value="UniProtKB-KW"/>
</dbReference>
<dbReference type="InterPro" id="IPR005825">
    <property type="entry name" value="Ribosomal_uL24_CS"/>
</dbReference>
<dbReference type="InterPro" id="IPR003256">
    <property type="entry name" value="Ribosomal_uL24"/>
</dbReference>
<dbReference type="Proteomes" id="UP000789375">
    <property type="component" value="Unassembled WGS sequence"/>
</dbReference>
<keyword evidence="2" id="KW-0689">Ribosomal protein</keyword>
<dbReference type="InterPro" id="IPR008991">
    <property type="entry name" value="Translation_prot_SH3-like_sf"/>
</dbReference>
<proteinExistence type="inferred from homology"/>
<dbReference type="AlphaFoldDB" id="A0A9N9B0T1"/>
<name>A0A9N9B0T1_FUNMO</name>
<keyword evidence="5" id="KW-1185">Reference proteome</keyword>
<dbReference type="InterPro" id="IPR041988">
    <property type="entry name" value="Ribosomal_uL24_KOW"/>
</dbReference>
<evidence type="ECO:0000256" key="1">
    <source>
        <dbReference type="ARBA" id="ARBA00010618"/>
    </source>
</evidence>
<comment type="caution">
    <text evidence="4">The sequence shown here is derived from an EMBL/GenBank/DDBJ whole genome shotgun (WGS) entry which is preliminary data.</text>
</comment>
<dbReference type="GO" id="GO:0006412">
    <property type="term" value="P:translation"/>
    <property type="evidence" value="ECO:0007669"/>
    <property type="project" value="InterPro"/>
</dbReference>
<keyword evidence="3" id="KW-0687">Ribonucleoprotein</keyword>
<comment type="similarity">
    <text evidence="1">Belongs to the universal ribosomal protein uL24 family.</text>
</comment>
<sequence>MSSRMQKGPVHMLRQHWSKFKDGNARMRRLNRPQKWVHPRDRIERWKIFEGDIVKVMVGRAKNEVGKVKSVDKLSNRIWIENVNLGRMTKPKINLDRINPENKDKTGGWWLAPVLKPIHVSNVMHIHPDDVNDENKKSNEKRAVRSEWKKVEIDENETMRWRRVIAGTKIVIPFPKKPKEPEREKSPFDTSTEIARQLTWNVSLNPPLPPGVIDELRTPHKGWRYNAQHKNRPFI</sequence>
<dbReference type="GO" id="GO:0003735">
    <property type="term" value="F:structural constituent of ribosome"/>
    <property type="evidence" value="ECO:0007669"/>
    <property type="project" value="InterPro"/>
</dbReference>
<dbReference type="GO" id="GO:0003723">
    <property type="term" value="F:RNA binding"/>
    <property type="evidence" value="ECO:0007669"/>
    <property type="project" value="InterPro"/>
</dbReference>
<dbReference type="SUPFAM" id="SSF50104">
    <property type="entry name" value="Translation proteins SH3-like domain"/>
    <property type="match status" value="1"/>
</dbReference>
<dbReference type="GO" id="GO:1990904">
    <property type="term" value="C:ribonucleoprotein complex"/>
    <property type="evidence" value="ECO:0007669"/>
    <property type="project" value="UniProtKB-KW"/>
</dbReference>
<dbReference type="Gene3D" id="2.30.30.30">
    <property type="match status" value="1"/>
</dbReference>
<dbReference type="PANTHER" id="PTHR12903">
    <property type="entry name" value="MITOCHONDRIAL RIBOSOMAL PROTEIN L24"/>
    <property type="match status" value="1"/>
</dbReference>
<dbReference type="InterPro" id="IPR014722">
    <property type="entry name" value="Rib_uL2_dom2"/>
</dbReference>
<evidence type="ECO:0000313" key="5">
    <source>
        <dbReference type="Proteomes" id="UP000789375"/>
    </source>
</evidence>
<reference evidence="4" key="1">
    <citation type="submission" date="2021-06" db="EMBL/GenBank/DDBJ databases">
        <authorList>
            <person name="Kallberg Y."/>
            <person name="Tangrot J."/>
            <person name="Rosling A."/>
        </authorList>
    </citation>
    <scope>NUCLEOTIDE SEQUENCE</scope>
    <source>
        <strain evidence="4">87-6 pot B 2015</strain>
    </source>
</reference>
<gene>
    <name evidence="4" type="ORF">FMOSSE_LOCUS6343</name>
</gene>
<evidence type="ECO:0000256" key="2">
    <source>
        <dbReference type="ARBA" id="ARBA00022980"/>
    </source>
</evidence>
<evidence type="ECO:0000256" key="3">
    <source>
        <dbReference type="ARBA" id="ARBA00023274"/>
    </source>
</evidence>
<organism evidence="4 5">
    <name type="scientific">Funneliformis mosseae</name>
    <name type="common">Endomycorrhizal fungus</name>
    <name type="synonym">Glomus mosseae</name>
    <dbReference type="NCBI Taxonomy" id="27381"/>
    <lineage>
        <taxon>Eukaryota</taxon>
        <taxon>Fungi</taxon>
        <taxon>Fungi incertae sedis</taxon>
        <taxon>Mucoromycota</taxon>
        <taxon>Glomeromycotina</taxon>
        <taxon>Glomeromycetes</taxon>
        <taxon>Glomerales</taxon>
        <taxon>Glomeraceae</taxon>
        <taxon>Funneliformis</taxon>
    </lineage>
</organism>
<evidence type="ECO:0000313" key="4">
    <source>
        <dbReference type="EMBL" id="CAG8548492.1"/>
    </source>
</evidence>